<evidence type="ECO:0000259" key="2">
    <source>
        <dbReference type="PROSITE" id="PS51272"/>
    </source>
</evidence>
<dbReference type="InterPro" id="IPR051465">
    <property type="entry name" value="Cell_Envelope_Struct_Comp"/>
</dbReference>
<reference evidence="3 4" key="1">
    <citation type="submission" date="2021-03" db="EMBL/GenBank/DDBJ databases">
        <title>Genomic Encyclopedia of Type Strains, Phase IV (KMG-IV): sequencing the most valuable type-strain genomes for metagenomic binning, comparative biology and taxonomic classification.</title>
        <authorList>
            <person name="Goeker M."/>
        </authorList>
    </citation>
    <scope>NUCLEOTIDE SEQUENCE [LARGE SCALE GENOMIC DNA]</scope>
    <source>
        <strain evidence="3 4">DSM 23491</strain>
    </source>
</reference>
<dbReference type="InterPro" id="IPR001119">
    <property type="entry name" value="SLH_dom"/>
</dbReference>
<organism evidence="3 4">
    <name type="scientific">Paenibacillus sediminis</name>
    <dbReference type="NCBI Taxonomy" id="664909"/>
    <lineage>
        <taxon>Bacteria</taxon>
        <taxon>Bacillati</taxon>
        <taxon>Bacillota</taxon>
        <taxon>Bacilli</taxon>
        <taxon>Bacillales</taxon>
        <taxon>Paenibacillaceae</taxon>
        <taxon>Paenibacillus</taxon>
    </lineage>
</organism>
<feature type="domain" description="SLH" evidence="2">
    <location>
        <begin position="93"/>
        <end position="153"/>
    </location>
</feature>
<dbReference type="RefSeq" id="WP_209850256.1">
    <property type="nucleotide sequence ID" value="NZ_CBCRVE010000005.1"/>
</dbReference>
<comment type="caution">
    <text evidence="3">The sequence shown here is derived from an EMBL/GenBank/DDBJ whole genome shotgun (WGS) entry which is preliminary data.</text>
</comment>
<name>A0ABS4H4S9_9BACL</name>
<feature type="chain" id="PRO_5045992581" description="SLH domain-containing protein" evidence="1">
    <location>
        <begin position="28"/>
        <end position="413"/>
    </location>
</feature>
<dbReference type="Pfam" id="PF00395">
    <property type="entry name" value="SLH"/>
    <property type="match status" value="3"/>
</dbReference>
<sequence length="413" mass="45387">MKKVVFNFLISVMMLGLMFNIKGSASATGISNFKDVPSTYWAKEAIDSAVTKGYFKGYADGTFKPNATVTRAEFAALLARASTNSEVSNNGSTFSDLKGHWSEQEVNRAISMGFISTKDYPTGFSPSTPLTRREMSKWLASGLAAKDADFKQALDDTKDTLIPVVEYYKGGLSKSDYSYVSTVLGTGLLGGYPDGTFGPNNVTTRAEAAVILQRFESVQNKQAQDFRGLKELREVGTTGTNLTTVTPYKYVDPKYELKDILGKNILLRYGAGKVQLHHLIVMNVKAWNDINSIYGPMFIDKTSKLPYVNDQYHVFIDVSVIPVTQNFVQEHFSNGGFSRLYAGNRIGGNVTTTYGYKSLPFNGDPSFFSKGKETRFWAQTSIDNKLRAGAISSVYQVNAEDGTSAEIILGGDF</sequence>
<dbReference type="Proteomes" id="UP001519273">
    <property type="component" value="Unassembled WGS sequence"/>
</dbReference>
<keyword evidence="4" id="KW-1185">Reference proteome</keyword>
<protein>
    <recommendedName>
        <fullName evidence="2">SLH domain-containing protein</fullName>
    </recommendedName>
</protein>
<dbReference type="PANTHER" id="PTHR43308:SF5">
    <property type="entry name" value="S-LAYER PROTEIN _ PEPTIDOGLYCAN ENDO-BETA-N-ACETYLGLUCOSAMINIDASE"/>
    <property type="match status" value="1"/>
</dbReference>
<feature type="domain" description="SLH" evidence="2">
    <location>
        <begin position="29"/>
        <end position="92"/>
    </location>
</feature>
<feature type="domain" description="SLH" evidence="2">
    <location>
        <begin position="163"/>
        <end position="226"/>
    </location>
</feature>
<proteinExistence type="predicted"/>
<dbReference type="PANTHER" id="PTHR43308">
    <property type="entry name" value="OUTER MEMBRANE PROTEIN ALPHA-RELATED"/>
    <property type="match status" value="1"/>
</dbReference>
<gene>
    <name evidence="3" type="ORF">J2Z20_002427</name>
</gene>
<evidence type="ECO:0000313" key="4">
    <source>
        <dbReference type="Proteomes" id="UP001519273"/>
    </source>
</evidence>
<evidence type="ECO:0000256" key="1">
    <source>
        <dbReference type="SAM" id="SignalP"/>
    </source>
</evidence>
<keyword evidence="1" id="KW-0732">Signal</keyword>
<evidence type="ECO:0000313" key="3">
    <source>
        <dbReference type="EMBL" id="MBP1937532.1"/>
    </source>
</evidence>
<accession>A0ABS4H4S9</accession>
<dbReference type="EMBL" id="JAGGKP010000005">
    <property type="protein sequence ID" value="MBP1937532.1"/>
    <property type="molecule type" value="Genomic_DNA"/>
</dbReference>
<feature type="signal peptide" evidence="1">
    <location>
        <begin position="1"/>
        <end position="27"/>
    </location>
</feature>
<dbReference type="PROSITE" id="PS51272">
    <property type="entry name" value="SLH"/>
    <property type="match status" value="3"/>
</dbReference>